<dbReference type="SMART" id="SM00225">
    <property type="entry name" value="BTB"/>
    <property type="match status" value="1"/>
</dbReference>
<dbReference type="HOGENOM" id="CLU_033082_3_2_1"/>
<dbReference type="Pfam" id="PF00651">
    <property type="entry name" value="BTB"/>
    <property type="match status" value="1"/>
</dbReference>
<dbReference type="AlphaFoldDB" id="A0A0C9SKM8"/>
<evidence type="ECO:0000313" key="3">
    <source>
        <dbReference type="EMBL" id="KII84011.1"/>
    </source>
</evidence>
<dbReference type="Proteomes" id="UP000053263">
    <property type="component" value="Unassembled WGS sequence"/>
</dbReference>
<dbReference type="CDD" id="cd18186">
    <property type="entry name" value="BTB_POZ_ZBTB_KLHL-like"/>
    <property type="match status" value="1"/>
</dbReference>
<feature type="domain" description="BTB" evidence="2">
    <location>
        <begin position="39"/>
        <end position="112"/>
    </location>
</feature>
<proteinExistence type="predicted"/>
<name>A0A0C9SKM8_PLICR</name>
<organism evidence="3 4">
    <name type="scientific">Plicaturopsis crispa FD-325 SS-3</name>
    <dbReference type="NCBI Taxonomy" id="944288"/>
    <lineage>
        <taxon>Eukaryota</taxon>
        <taxon>Fungi</taxon>
        <taxon>Dikarya</taxon>
        <taxon>Basidiomycota</taxon>
        <taxon>Agaricomycotina</taxon>
        <taxon>Agaricomycetes</taxon>
        <taxon>Agaricomycetidae</taxon>
        <taxon>Amylocorticiales</taxon>
        <taxon>Amylocorticiaceae</taxon>
        <taxon>Plicatura</taxon>
        <taxon>Plicaturopsis crispa</taxon>
    </lineage>
</organism>
<dbReference type="Gene3D" id="3.30.710.10">
    <property type="entry name" value="Potassium Channel Kv1.1, Chain A"/>
    <property type="match status" value="1"/>
</dbReference>
<gene>
    <name evidence="3" type="ORF">PLICRDRAFT_436297</name>
</gene>
<dbReference type="InterPro" id="IPR011333">
    <property type="entry name" value="SKP1/BTB/POZ_sf"/>
</dbReference>
<feature type="region of interest" description="Disordered" evidence="1">
    <location>
        <begin position="1"/>
        <end position="31"/>
    </location>
</feature>
<protein>
    <recommendedName>
        <fullName evidence="2">BTB domain-containing protein</fullName>
    </recommendedName>
</protein>
<accession>A0A0C9SKM8</accession>
<feature type="compositionally biased region" description="Basic and acidic residues" evidence="1">
    <location>
        <begin position="1"/>
        <end position="18"/>
    </location>
</feature>
<evidence type="ECO:0000313" key="4">
    <source>
        <dbReference type="Proteomes" id="UP000053263"/>
    </source>
</evidence>
<dbReference type="EMBL" id="KN832573">
    <property type="protein sequence ID" value="KII84011.1"/>
    <property type="molecule type" value="Genomic_DNA"/>
</dbReference>
<dbReference type="InterPro" id="IPR000210">
    <property type="entry name" value="BTB/POZ_dom"/>
</dbReference>
<dbReference type="OrthoDB" id="3218112at2759"/>
<dbReference type="PROSITE" id="PS50097">
    <property type="entry name" value="BTB"/>
    <property type="match status" value="1"/>
</dbReference>
<evidence type="ECO:0000259" key="2">
    <source>
        <dbReference type="PROSITE" id="PS50097"/>
    </source>
</evidence>
<sequence>MASTGKNERPAKRARADGPDDEQSLTTPKPTNSSILWFKDGSIVLEAEHTRFRVHHTLLALNSPIFEDMLNIGAPRGEDNVDDCPLVILHDSAQDLESLLRALYDRRYFDPEEKQSLSVIASLLRLGKKYEIKHLYDKALKFLTDDYPDTLKGWDARTHRISRHTGFAFDVINLAREFDIHSICPAVFFDCVLHHDAGVILDGIPDPNSSQGHKLSHYDQKLVLFGMTNMLRWSTATAFQWGAEDITTFGECQDKNCRPELKNIFDTFISDVAYFRGLPRWNVHWEYGLCAPCIMRAKQRHNDARTDFWRCLPRQFYGPSIRL</sequence>
<evidence type="ECO:0000256" key="1">
    <source>
        <dbReference type="SAM" id="MobiDB-lite"/>
    </source>
</evidence>
<reference evidence="3 4" key="1">
    <citation type="submission" date="2014-06" db="EMBL/GenBank/DDBJ databases">
        <title>Evolutionary Origins and Diversification of the Mycorrhizal Mutualists.</title>
        <authorList>
            <consortium name="DOE Joint Genome Institute"/>
            <consortium name="Mycorrhizal Genomics Consortium"/>
            <person name="Kohler A."/>
            <person name="Kuo A."/>
            <person name="Nagy L.G."/>
            <person name="Floudas D."/>
            <person name="Copeland A."/>
            <person name="Barry K.W."/>
            <person name="Cichocki N."/>
            <person name="Veneault-Fourrey C."/>
            <person name="LaButti K."/>
            <person name="Lindquist E.A."/>
            <person name="Lipzen A."/>
            <person name="Lundell T."/>
            <person name="Morin E."/>
            <person name="Murat C."/>
            <person name="Riley R."/>
            <person name="Ohm R."/>
            <person name="Sun H."/>
            <person name="Tunlid A."/>
            <person name="Henrissat B."/>
            <person name="Grigoriev I.V."/>
            <person name="Hibbett D.S."/>
            <person name="Martin F."/>
        </authorList>
    </citation>
    <scope>NUCLEOTIDE SEQUENCE [LARGE SCALE GENOMIC DNA]</scope>
    <source>
        <strain evidence="3 4">FD-325 SS-3</strain>
    </source>
</reference>
<keyword evidence="4" id="KW-1185">Reference proteome</keyword>
<dbReference type="SUPFAM" id="SSF54695">
    <property type="entry name" value="POZ domain"/>
    <property type="match status" value="1"/>
</dbReference>